<reference evidence="1 2" key="1">
    <citation type="submission" date="2018-09" db="EMBL/GenBank/DDBJ databases">
        <title>Genomic Encyclopedia of Type Strains, Phase III (KMG-III): the genomes of soil and plant-associated and newly described type strains.</title>
        <authorList>
            <person name="Whitman W."/>
        </authorList>
    </citation>
    <scope>NUCLEOTIDE SEQUENCE [LARGE SCALE GENOMIC DNA]</scope>
    <source>
        <strain evidence="1 2">CECT 7938</strain>
    </source>
</reference>
<name>A0A420BKA1_SPHD1</name>
<gene>
    <name evidence="1" type="ORF">DFQ12_1880</name>
</gene>
<keyword evidence="2" id="KW-1185">Reference proteome</keyword>
<organism evidence="1 2">
    <name type="scientific">Sphingobacterium detergens</name>
    <dbReference type="NCBI Taxonomy" id="1145106"/>
    <lineage>
        <taxon>Bacteria</taxon>
        <taxon>Pseudomonadati</taxon>
        <taxon>Bacteroidota</taxon>
        <taxon>Sphingobacteriia</taxon>
        <taxon>Sphingobacteriales</taxon>
        <taxon>Sphingobacteriaceae</taxon>
        <taxon>Sphingobacterium</taxon>
    </lineage>
</organism>
<dbReference type="Proteomes" id="UP000286246">
    <property type="component" value="Unassembled WGS sequence"/>
</dbReference>
<evidence type="ECO:0000313" key="1">
    <source>
        <dbReference type="EMBL" id="RKE57006.1"/>
    </source>
</evidence>
<dbReference type="InterPro" id="IPR011048">
    <property type="entry name" value="Haem_d1_sf"/>
</dbReference>
<accession>A0A420BKA1</accession>
<protein>
    <submittedName>
        <fullName evidence="1">Uncharacterized protein DUF4374</fullName>
    </submittedName>
</protein>
<dbReference type="AlphaFoldDB" id="A0A420BKA1"/>
<evidence type="ECO:0000313" key="2">
    <source>
        <dbReference type="Proteomes" id="UP000286246"/>
    </source>
</evidence>
<proteinExistence type="predicted"/>
<dbReference type="SUPFAM" id="SSF51004">
    <property type="entry name" value="C-terminal (heme d1) domain of cytochrome cd1-nitrite reductase"/>
    <property type="match status" value="1"/>
</dbReference>
<dbReference type="EMBL" id="RAPY01000001">
    <property type="protein sequence ID" value="RKE57006.1"/>
    <property type="molecule type" value="Genomic_DNA"/>
</dbReference>
<comment type="caution">
    <text evidence="1">The sequence shown here is derived from an EMBL/GenBank/DDBJ whole genome shotgun (WGS) entry which is preliminary data.</text>
</comment>
<sequence length="409" mass="45120">MLALAALVTGFSLQSCSKSNPTDNPDPEPETEKIFAVGGLVLDPDGSYLFQHSTLSEGEISFLGKGANVTTQDPGFLAFMTKDGFYYSYKSGENTLSKYSYVNQKLQLVKVIPFVLADANRYNHQWIDQNNLLIYGYKGAYKIVNVENMTVVKEGKFDIPTKAGLTGPLIGFAELKDNKLHVGYWYGDEKYPDAIAKGKTNYATGTAYFAVFDYPAMNNPVYSEDNRSTSPGNDRNGVLKTFTYNDDLYIMTSPFEMISQNWDKPHGIYRIKKGTSVVDPTYFLNISEKLNGDPVLGGGYAGNGKLLVRRIRMDLALTWQSYGFGNVQEFHVVDMATGSLTKLDLPLVKGQPTAPNILANGGKVYFPVNTKKDNTGDIHIYSYDGAAGKMVKGIKVNDLDAVNGLFKVK</sequence>